<keyword evidence="2" id="KW-1185">Reference proteome</keyword>
<protein>
    <submittedName>
        <fullName evidence="1">Uncharacterized protein</fullName>
    </submittedName>
</protein>
<sequence>MEILSSFYDHPSVPAGKTVLLVSYNCALDGRRDAYTLRSYFLPHKFDVIDDGVSQFADRRMVPDPFAKAAEGGSSVCANFGVLRVVKKADYLKRRPTRYQQHN</sequence>
<comment type="caution">
    <text evidence="1">The sequence shown here is derived from an EMBL/GenBank/DDBJ whole genome shotgun (WGS) entry which is preliminary data.</text>
</comment>
<evidence type="ECO:0000313" key="2">
    <source>
        <dbReference type="Proteomes" id="UP001165060"/>
    </source>
</evidence>
<dbReference type="EMBL" id="BRYB01003683">
    <property type="protein sequence ID" value="GMI19108.1"/>
    <property type="molecule type" value="Genomic_DNA"/>
</dbReference>
<reference evidence="1 2" key="1">
    <citation type="journal article" date="2023" name="Commun. Biol.">
        <title>Genome analysis of Parmales, the sister group of diatoms, reveals the evolutionary specialization of diatoms from phago-mixotrophs to photoautotrophs.</title>
        <authorList>
            <person name="Ban H."/>
            <person name="Sato S."/>
            <person name="Yoshikawa S."/>
            <person name="Yamada K."/>
            <person name="Nakamura Y."/>
            <person name="Ichinomiya M."/>
            <person name="Sato N."/>
            <person name="Blanc-Mathieu R."/>
            <person name="Endo H."/>
            <person name="Kuwata A."/>
            <person name="Ogata H."/>
        </authorList>
    </citation>
    <scope>NUCLEOTIDE SEQUENCE [LARGE SCALE GENOMIC DNA]</scope>
</reference>
<proteinExistence type="predicted"/>
<name>A0ABQ6M414_9STRA</name>
<evidence type="ECO:0000313" key="1">
    <source>
        <dbReference type="EMBL" id="GMI19108.1"/>
    </source>
</evidence>
<dbReference type="Proteomes" id="UP001165060">
    <property type="component" value="Unassembled WGS sequence"/>
</dbReference>
<accession>A0ABQ6M414</accession>
<gene>
    <name evidence="1" type="ORF">TeGR_g10025</name>
</gene>
<organism evidence="1 2">
    <name type="scientific">Tetraparma gracilis</name>
    <dbReference type="NCBI Taxonomy" id="2962635"/>
    <lineage>
        <taxon>Eukaryota</taxon>
        <taxon>Sar</taxon>
        <taxon>Stramenopiles</taxon>
        <taxon>Ochrophyta</taxon>
        <taxon>Bolidophyceae</taxon>
        <taxon>Parmales</taxon>
        <taxon>Triparmaceae</taxon>
        <taxon>Tetraparma</taxon>
    </lineage>
</organism>